<reference evidence="3 4" key="1">
    <citation type="submission" date="2017-06" db="EMBL/GenBank/DDBJ databases">
        <title>Draft Genome Sequence of Natranaerobius trueperi halophilic, alkalithermophilic bacteria from soda lakes.</title>
        <authorList>
            <person name="Zhao B."/>
        </authorList>
    </citation>
    <scope>NUCLEOTIDE SEQUENCE [LARGE SCALE GENOMIC DNA]</scope>
    <source>
        <strain evidence="3 4">DSM 18760</strain>
    </source>
</reference>
<keyword evidence="1" id="KW-1133">Transmembrane helix</keyword>
<feature type="transmembrane region" description="Helical" evidence="1">
    <location>
        <begin position="7"/>
        <end position="26"/>
    </location>
</feature>
<comment type="caution">
    <text evidence="3">The sequence shown here is derived from an EMBL/GenBank/DDBJ whole genome shotgun (WGS) entry which is preliminary data.</text>
</comment>
<keyword evidence="1" id="KW-0812">Transmembrane</keyword>
<feature type="transmembrane region" description="Helical" evidence="1">
    <location>
        <begin position="77"/>
        <end position="95"/>
    </location>
</feature>
<evidence type="ECO:0000313" key="4">
    <source>
        <dbReference type="Proteomes" id="UP000214588"/>
    </source>
</evidence>
<feature type="domain" description="DUF4234" evidence="2">
    <location>
        <begin position="4"/>
        <end position="38"/>
    </location>
</feature>
<dbReference type="AlphaFoldDB" id="A0A226C145"/>
<keyword evidence="4" id="KW-1185">Reference proteome</keyword>
<feature type="transmembrane region" description="Helical" evidence="1">
    <location>
        <begin position="46"/>
        <end position="65"/>
    </location>
</feature>
<feature type="domain" description="DUF4234" evidence="2">
    <location>
        <begin position="45"/>
        <end position="99"/>
    </location>
</feature>
<dbReference type="Proteomes" id="UP000214588">
    <property type="component" value="Unassembled WGS sequence"/>
</dbReference>
<accession>A0A226C145</accession>
<name>A0A226C145_9FIRM</name>
<evidence type="ECO:0000259" key="2">
    <source>
        <dbReference type="Pfam" id="PF14018"/>
    </source>
</evidence>
<sequence>MKKRSIGMMILLTLITFGFYSVYWYIAFQSDLKSSTGEGFGGLGHIFLTIITFGIYYILWQYFAGKRIAAVGGNDHSLLYLVLTIFSLSWINPFLMQYQVNNAR</sequence>
<proteinExistence type="predicted"/>
<protein>
    <recommendedName>
        <fullName evidence="2">DUF4234 domain-containing protein</fullName>
    </recommendedName>
</protein>
<evidence type="ECO:0000313" key="3">
    <source>
        <dbReference type="EMBL" id="OWZ84983.1"/>
    </source>
</evidence>
<evidence type="ECO:0000256" key="1">
    <source>
        <dbReference type="SAM" id="Phobius"/>
    </source>
</evidence>
<dbReference type="OrthoDB" id="192868at2"/>
<keyword evidence="1" id="KW-0472">Membrane</keyword>
<dbReference type="Pfam" id="PF14018">
    <property type="entry name" value="DUF4234"/>
    <property type="match status" value="2"/>
</dbReference>
<gene>
    <name evidence="3" type="ORF">CDO51_00850</name>
</gene>
<dbReference type="InterPro" id="IPR025328">
    <property type="entry name" value="DUF4234"/>
</dbReference>
<dbReference type="RefSeq" id="WP_089022407.1">
    <property type="nucleotide sequence ID" value="NZ_NIQC01000001.1"/>
</dbReference>
<dbReference type="EMBL" id="NIQC01000001">
    <property type="protein sequence ID" value="OWZ84983.1"/>
    <property type="molecule type" value="Genomic_DNA"/>
</dbReference>
<organism evidence="3 4">
    <name type="scientific">Natranaerobius trueperi</name>
    <dbReference type="NCBI Taxonomy" id="759412"/>
    <lineage>
        <taxon>Bacteria</taxon>
        <taxon>Bacillati</taxon>
        <taxon>Bacillota</taxon>
        <taxon>Clostridia</taxon>
        <taxon>Natranaerobiales</taxon>
        <taxon>Natranaerobiaceae</taxon>
        <taxon>Natranaerobius</taxon>
    </lineage>
</organism>